<dbReference type="EMBL" id="JACEGD010000070">
    <property type="protein sequence ID" value="MBH5392088.1"/>
    <property type="molecule type" value="Genomic_DNA"/>
</dbReference>
<feature type="transmembrane region" description="Helical" evidence="2">
    <location>
        <begin position="233"/>
        <end position="257"/>
    </location>
</feature>
<dbReference type="RefSeq" id="WP_197969602.1">
    <property type="nucleotide sequence ID" value="NZ_JACEGD010000070.1"/>
</dbReference>
<organism evidence="3 4">
    <name type="scientific">Bradyrhizobium diversitatis</name>
    <dbReference type="NCBI Taxonomy" id="2755406"/>
    <lineage>
        <taxon>Bacteria</taxon>
        <taxon>Pseudomonadati</taxon>
        <taxon>Pseudomonadota</taxon>
        <taxon>Alphaproteobacteria</taxon>
        <taxon>Hyphomicrobiales</taxon>
        <taxon>Nitrobacteraceae</taxon>
        <taxon>Bradyrhizobium</taxon>
    </lineage>
</organism>
<keyword evidence="2" id="KW-0812">Transmembrane</keyword>
<dbReference type="Proteomes" id="UP001194539">
    <property type="component" value="Unassembled WGS sequence"/>
</dbReference>
<protein>
    <submittedName>
        <fullName evidence="3">Uncharacterized protein</fullName>
    </submittedName>
</protein>
<comment type="caution">
    <text evidence="3">The sequence shown here is derived from an EMBL/GenBank/DDBJ whole genome shotgun (WGS) entry which is preliminary data.</text>
</comment>
<evidence type="ECO:0000256" key="1">
    <source>
        <dbReference type="SAM" id="MobiDB-lite"/>
    </source>
</evidence>
<feature type="region of interest" description="Disordered" evidence="1">
    <location>
        <begin position="1"/>
        <end position="20"/>
    </location>
</feature>
<evidence type="ECO:0000313" key="3">
    <source>
        <dbReference type="EMBL" id="MBH5392088.1"/>
    </source>
</evidence>
<name>A0ABS0PFX3_9BRAD</name>
<gene>
    <name evidence="3" type="ORF">H1B27_38425</name>
</gene>
<evidence type="ECO:0000313" key="4">
    <source>
        <dbReference type="Proteomes" id="UP001194539"/>
    </source>
</evidence>
<feature type="transmembrane region" description="Helical" evidence="2">
    <location>
        <begin position="155"/>
        <end position="180"/>
    </location>
</feature>
<reference evidence="3 4" key="1">
    <citation type="submission" date="2020-07" db="EMBL/GenBank/DDBJ databases">
        <title>Bradyrhizobium diversity isolated from nodules of indigenous legumes of Western Australia.</title>
        <authorList>
            <person name="Klepa M.S."/>
        </authorList>
    </citation>
    <scope>NUCLEOTIDE SEQUENCE [LARGE SCALE GENOMIC DNA]</scope>
    <source>
        <strain evidence="3 4">CNPSo 4019</strain>
    </source>
</reference>
<evidence type="ECO:0000256" key="2">
    <source>
        <dbReference type="SAM" id="Phobius"/>
    </source>
</evidence>
<keyword evidence="2" id="KW-1133">Transmembrane helix</keyword>
<feature type="transmembrane region" description="Helical" evidence="2">
    <location>
        <begin position="109"/>
        <end position="135"/>
    </location>
</feature>
<proteinExistence type="predicted"/>
<sequence length="284" mass="30601">MTVLQIESSASPKPPPADTSAVVDAQFHAQVGRLKSLADFLSQEGLGLLVSDDENAKLAKLFALSFGEGGRAPTADEWADLIRFNQVLFQALTDDQRKRFLLGNIPSRLANLPLVFALLSFGSLLGCVLILPFVYSGISSDSLDMTTYKVAAMPFYLVWLMSMGAIGSTAFIGMNALLVQEDITFDLLNTKLISLRVALGSIFALVLGAPFAHEGFMKFLEKFLFTKANVAGSITDGLALILPFVLGFSTSVVITIMNRFIEATLSFFGYTPKGKVPGKIKGAK</sequence>
<keyword evidence="2" id="KW-0472">Membrane</keyword>
<keyword evidence="4" id="KW-1185">Reference proteome</keyword>
<feature type="compositionally biased region" description="Polar residues" evidence="1">
    <location>
        <begin position="1"/>
        <end position="11"/>
    </location>
</feature>
<accession>A0ABS0PFX3</accession>
<feature type="transmembrane region" description="Helical" evidence="2">
    <location>
        <begin position="192"/>
        <end position="213"/>
    </location>
</feature>